<dbReference type="PANTHER" id="PTHR44229:SF4">
    <property type="entry name" value="15-HYDROXYPROSTAGLANDIN DEHYDROGENASE [NAD(+)]"/>
    <property type="match status" value="1"/>
</dbReference>
<evidence type="ECO:0000313" key="24">
    <source>
        <dbReference type="Proteomes" id="UP001283361"/>
    </source>
</evidence>
<comment type="catalytic activity">
    <reaction evidence="11">
        <text>14-hydroxy-(4Z,7Z,10Z,12E,16Z,19Z)-docosahexaenoate + NAD(+) = 14-oxo-(4Z,7Z,10Z,12E,16Z,19Z)-docosahexaenoate + NADH + H(+)</text>
        <dbReference type="Rhea" id="RHEA:48952"/>
        <dbReference type="ChEBI" id="CHEBI:15378"/>
        <dbReference type="ChEBI" id="CHEBI:57540"/>
        <dbReference type="ChEBI" id="CHEBI:57945"/>
        <dbReference type="ChEBI" id="CHEBI:90866"/>
        <dbReference type="ChEBI" id="CHEBI:90867"/>
    </reaction>
    <physiologicalReaction direction="left-to-right" evidence="11">
        <dbReference type="Rhea" id="RHEA:48953"/>
    </physiologicalReaction>
</comment>
<dbReference type="EC" id="1.1.1.141" evidence="3"/>
<evidence type="ECO:0000256" key="10">
    <source>
        <dbReference type="ARBA" id="ARBA00047672"/>
    </source>
</evidence>
<evidence type="ECO:0000256" key="13">
    <source>
        <dbReference type="ARBA" id="ARBA00048144"/>
    </source>
</evidence>
<evidence type="ECO:0000256" key="7">
    <source>
        <dbReference type="ARBA" id="ARBA00042026"/>
    </source>
</evidence>
<dbReference type="AlphaFoldDB" id="A0AAE0YGR5"/>
<comment type="catalytic activity">
    <reaction evidence="9">
        <text>prostaglandin E1 + NAD(+) = 15-oxoprostaglandin E1 + NADH + H(+)</text>
        <dbReference type="Rhea" id="RHEA:16477"/>
        <dbReference type="ChEBI" id="CHEBI:15378"/>
        <dbReference type="ChEBI" id="CHEBI:57397"/>
        <dbReference type="ChEBI" id="CHEBI:57401"/>
        <dbReference type="ChEBI" id="CHEBI:57540"/>
        <dbReference type="ChEBI" id="CHEBI:57945"/>
    </reaction>
    <physiologicalReaction direction="left-to-right" evidence="9">
        <dbReference type="Rhea" id="RHEA:16478"/>
    </physiologicalReaction>
</comment>
<dbReference type="GO" id="GO:0047034">
    <property type="term" value="F:15-hydroxyicosatetraenoate dehydrogenase activity"/>
    <property type="evidence" value="ECO:0007669"/>
    <property type="project" value="UniProtKB-EC"/>
</dbReference>
<comment type="catalytic activity">
    <reaction evidence="14">
        <text>resolvin D1 + NAD(+) = 17-oxoresolvin D1 + NADH + H(+)</text>
        <dbReference type="Rhea" id="RHEA:50128"/>
        <dbReference type="ChEBI" id="CHEBI:15378"/>
        <dbReference type="ChEBI" id="CHEBI:57540"/>
        <dbReference type="ChEBI" id="CHEBI:57945"/>
        <dbReference type="ChEBI" id="CHEBI:132079"/>
        <dbReference type="ChEBI" id="CHEBI:132081"/>
    </reaction>
    <physiologicalReaction direction="left-to-right" evidence="14">
        <dbReference type="Rhea" id="RHEA:50129"/>
    </physiologicalReaction>
</comment>
<evidence type="ECO:0000256" key="14">
    <source>
        <dbReference type="ARBA" id="ARBA00048170"/>
    </source>
</evidence>
<evidence type="ECO:0000256" key="11">
    <source>
        <dbReference type="ARBA" id="ARBA00048008"/>
    </source>
</evidence>
<keyword evidence="24" id="KW-1185">Reference proteome</keyword>
<comment type="catalytic activity">
    <reaction evidence="19">
        <text>resolvin D2 + NAD(+) = 16-oxoresolvin D2 + NADH + H(+)</text>
        <dbReference type="Rhea" id="RHEA:53588"/>
        <dbReference type="ChEBI" id="CHEBI:15378"/>
        <dbReference type="ChEBI" id="CHEBI:57540"/>
        <dbReference type="ChEBI" id="CHEBI:57945"/>
        <dbReference type="ChEBI" id="CHEBI:133367"/>
        <dbReference type="ChEBI" id="CHEBI:137498"/>
    </reaction>
    <physiologicalReaction direction="left-to-right" evidence="19">
        <dbReference type="Rhea" id="RHEA:53589"/>
    </physiologicalReaction>
</comment>
<comment type="catalytic activity">
    <reaction evidence="10">
        <text>resolvin D1 + NAD(+) = 8-oxoresolvin D1 + NADH + H(+)</text>
        <dbReference type="Rhea" id="RHEA:50124"/>
        <dbReference type="ChEBI" id="CHEBI:15378"/>
        <dbReference type="ChEBI" id="CHEBI:57540"/>
        <dbReference type="ChEBI" id="CHEBI:57945"/>
        <dbReference type="ChEBI" id="CHEBI:132079"/>
        <dbReference type="ChEBI" id="CHEBI:132080"/>
    </reaction>
    <physiologicalReaction direction="left-to-right" evidence="10">
        <dbReference type="Rhea" id="RHEA:50125"/>
    </physiologicalReaction>
</comment>
<dbReference type="PRINTS" id="PR00080">
    <property type="entry name" value="SDRFAMILY"/>
</dbReference>
<evidence type="ECO:0000256" key="16">
    <source>
        <dbReference type="ARBA" id="ARBA00048535"/>
    </source>
</evidence>
<evidence type="ECO:0000256" key="3">
    <source>
        <dbReference type="ARBA" id="ARBA00038968"/>
    </source>
</evidence>
<evidence type="ECO:0000256" key="5">
    <source>
        <dbReference type="ARBA" id="ARBA00040276"/>
    </source>
</evidence>
<comment type="catalytic activity">
    <reaction evidence="13">
        <text>(11R)-hydroxy-(5Z,8Z,12E,14Z)-eicosatetraenoate + NAD(+) = 11-oxo-(5Z,8Z,12E,14Z)-eicosatetraenoate + NADH + H(+)</text>
        <dbReference type="Rhea" id="RHEA:48640"/>
        <dbReference type="ChEBI" id="CHEBI:15378"/>
        <dbReference type="ChEBI" id="CHEBI:57540"/>
        <dbReference type="ChEBI" id="CHEBI:57945"/>
        <dbReference type="ChEBI" id="CHEBI:78836"/>
        <dbReference type="ChEBI" id="CHEBI:90697"/>
    </reaction>
    <physiologicalReaction direction="left-to-right" evidence="13">
        <dbReference type="Rhea" id="RHEA:48641"/>
    </physiologicalReaction>
</comment>
<dbReference type="EMBL" id="JAWDGP010006242">
    <property type="protein sequence ID" value="KAK3744868.1"/>
    <property type="molecule type" value="Genomic_DNA"/>
</dbReference>
<keyword evidence="2" id="KW-0560">Oxidoreductase</keyword>
<evidence type="ECO:0000256" key="20">
    <source>
        <dbReference type="ARBA" id="ARBA00049151"/>
    </source>
</evidence>
<accession>A0AAE0YGR5</accession>
<proteinExistence type="inferred from homology"/>
<dbReference type="SUPFAM" id="SSF51735">
    <property type="entry name" value="NAD(P)-binding Rossmann-fold domains"/>
    <property type="match status" value="1"/>
</dbReference>
<evidence type="ECO:0000256" key="12">
    <source>
        <dbReference type="ARBA" id="ARBA00048140"/>
    </source>
</evidence>
<comment type="catalytic activity">
    <reaction evidence="16">
        <text>lipoxin A4 + NAD(+) = 15-oxo-(5S,6R)-dihydroxy-(7E,9E,11Z,13E)-eicosatetraenoate + NADH + H(+)</text>
        <dbReference type="Rhea" id="RHEA:41572"/>
        <dbReference type="ChEBI" id="CHEBI:15378"/>
        <dbReference type="ChEBI" id="CHEBI:57540"/>
        <dbReference type="ChEBI" id="CHEBI:57945"/>
        <dbReference type="ChEBI" id="CHEBI:67026"/>
        <dbReference type="ChEBI" id="CHEBI:78311"/>
    </reaction>
    <physiologicalReaction direction="left-to-right" evidence="16">
        <dbReference type="Rhea" id="RHEA:41573"/>
    </physiologicalReaction>
</comment>
<evidence type="ECO:0000256" key="8">
    <source>
        <dbReference type="ARBA" id="ARBA00045705"/>
    </source>
</evidence>
<dbReference type="PANTHER" id="PTHR44229">
    <property type="entry name" value="15-HYDROXYPROSTAGLANDIN DEHYDROGENASE [NAD(+)]"/>
    <property type="match status" value="1"/>
</dbReference>
<evidence type="ECO:0000256" key="15">
    <source>
        <dbReference type="ARBA" id="ARBA00048393"/>
    </source>
</evidence>
<evidence type="ECO:0000256" key="2">
    <source>
        <dbReference type="ARBA" id="ARBA00023002"/>
    </source>
</evidence>
<organism evidence="23 24">
    <name type="scientific">Elysia crispata</name>
    <name type="common">lettuce slug</name>
    <dbReference type="NCBI Taxonomy" id="231223"/>
    <lineage>
        <taxon>Eukaryota</taxon>
        <taxon>Metazoa</taxon>
        <taxon>Spiralia</taxon>
        <taxon>Lophotrochozoa</taxon>
        <taxon>Mollusca</taxon>
        <taxon>Gastropoda</taxon>
        <taxon>Heterobranchia</taxon>
        <taxon>Euthyneura</taxon>
        <taxon>Panpulmonata</taxon>
        <taxon>Sacoglossa</taxon>
        <taxon>Placobranchoidea</taxon>
        <taxon>Plakobranchidae</taxon>
        <taxon>Elysia</taxon>
    </lineage>
</organism>
<dbReference type="EC" id="1.1.1.232" evidence="4"/>
<dbReference type="Pfam" id="PF00106">
    <property type="entry name" value="adh_short"/>
    <property type="match status" value="1"/>
</dbReference>
<evidence type="ECO:0000256" key="19">
    <source>
        <dbReference type="ARBA" id="ARBA00048921"/>
    </source>
</evidence>
<dbReference type="InterPro" id="IPR002347">
    <property type="entry name" value="SDR_fam"/>
</dbReference>
<comment type="function">
    <text evidence="8">Catalyzes the NAD-dependent dehydrogenation (oxidation) of a broad array of hydroxylated polyunsaturated fatty acids (mainly eicosanoids and docosanoids, including prostaglandins, lipoxins and resolvins), yielding their corresponding keto (oxo) metabolites. Decreases the levels of the pro-proliferative prostaglandins such as prostaglandin E2 (whose activity is increased in cancer because of an increase in the expression of cyclooxygenase 2) and generates oxo-fatty acid products that can profoundly influence cell function by abrogating pro-inflammatory cytokine expression. Converts resolvins E1, D1 and D2 to their oxo products, which represents a mode of resolvin inactivation. Resolvin E1 plays important roles during the resolution phase of acute inflammation, while resolvins D1 and D2 have a unique role in obesity-induced adipose inflammation.</text>
</comment>
<comment type="catalytic activity">
    <reaction evidence="18">
        <text>prostaglandin E2 + NAD(+) = 15-oxoprostaglandin E2 + NADH + H(+)</text>
        <dbReference type="Rhea" id="RHEA:11876"/>
        <dbReference type="ChEBI" id="CHEBI:15378"/>
        <dbReference type="ChEBI" id="CHEBI:57400"/>
        <dbReference type="ChEBI" id="CHEBI:57540"/>
        <dbReference type="ChEBI" id="CHEBI:57945"/>
        <dbReference type="ChEBI" id="CHEBI:606564"/>
        <dbReference type="EC" id="1.1.1.141"/>
    </reaction>
    <physiologicalReaction direction="left-to-right" evidence="18">
        <dbReference type="Rhea" id="RHEA:11877"/>
    </physiologicalReaction>
</comment>
<evidence type="ECO:0000256" key="6">
    <source>
        <dbReference type="ARBA" id="ARBA00041812"/>
    </source>
</evidence>
<dbReference type="Proteomes" id="UP001283361">
    <property type="component" value="Unassembled WGS sequence"/>
</dbReference>
<sequence length="327" mass="36087">MSLKTKNVFLTGGAQGLGRSYIDALLAAGARAFFIDINATAGEKTEKELKEKYGKESVKFQVADCTNFPMFEEAFTAAVNFLGYVDLMVNNAGLMNESKYEEMIDLNFRTLVKGSFMAAEHMRKDKGGKGGRIINISSMAGLEDIMIVPVYSATKHAVRAFTSGLAMAPDIQQQGIEYGILCPSPAATDMFMDIDDIKVRHLDSYPQHVRKAMMAPVECIQKGFMKLVSLDQMNGAILYASHTELTFRKMDNVNLGETWPVKQEDCSTSASKKLEMLLRHIEVIIQTRTSRGGHSNSCPGNVWTVWPTPELKTGNGPLPLLILNGNR</sequence>
<dbReference type="InterPro" id="IPR036291">
    <property type="entry name" value="NAD(P)-bd_dom_sf"/>
</dbReference>
<protein>
    <recommendedName>
        <fullName evidence="5">15-hydroxyprostaglandin dehydrogenase [NAD(+)]</fullName>
        <ecNumber evidence="3">1.1.1.141</ecNumber>
        <ecNumber evidence="4">1.1.1.232</ecNumber>
    </recommendedName>
    <alternativeName>
        <fullName evidence="7">Eicosanoid/docosanoid dehydrogenase [NAD(+)]</fullName>
    </alternativeName>
    <alternativeName>
        <fullName evidence="6">Prostaglandin dehydrogenase 1</fullName>
    </alternativeName>
</protein>
<evidence type="ECO:0000256" key="4">
    <source>
        <dbReference type="ARBA" id="ARBA00039060"/>
    </source>
</evidence>
<comment type="catalytic activity">
    <reaction evidence="21">
        <text>resolvin E1 + NAD(+) = 18-oxo-resolvin E1 + NADH + H(+)</text>
        <dbReference type="Rhea" id="RHEA:49244"/>
        <dbReference type="ChEBI" id="CHEBI:15378"/>
        <dbReference type="ChEBI" id="CHEBI:57540"/>
        <dbReference type="ChEBI" id="CHEBI:57945"/>
        <dbReference type="ChEBI" id="CHEBI:91000"/>
        <dbReference type="ChEBI" id="CHEBI:91001"/>
    </reaction>
    <physiologicalReaction direction="left-to-right" evidence="21">
        <dbReference type="Rhea" id="RHEA:49245"/>
    </physiologicalReaction>
</comment>
<comment type="caution">
    <text evidence="23">The sequence shown here is derived from an EMBL/GenBank/DDBJ whole genome shotgun (WGS) entry which is preliminary data.</text>
</comment>
<comment type="catalytic activity">
    <reaction evidence="17">
        <text>prostaglandin A1 + NAD(+) = 15-oxo-prostaglandin A1 + NADH + H(+)</text>
        <dbReference type="Rhea" id="RHEA:41263"/>
        <dbReference type="ChEBI" id="CHEBI:15378"/>
        <dbReference type="ChEBI" id="CHEBI:57398"/>
        <dbReference type="ChEBI" id="CHEBI:57540"/>
        <dbReference type="ChEBI" id="CHEBI:57945"/>
        <dbReference type="ChEBI" id="CHEBI:85072"/>
    </reaction>
    <physiologicalReaction direction="left-to-right" evidence="17">
        <dbReference type="Rhea" id="RHEA:41264"/>
    </physiologicalReaction>
</comment>
<reference evidence="23" key="1">
    <citation type="journal article" date="2023" name="G3 (Bethesda)">
        <title>A reference genome for the long-term kleptoplast-retaining sea slug Elysia crispata morphotype clarki.</title>
        <authorList>
            <person name="Eastman K.E."/>
            <person name="Pendleton A.L."/>
            <person name="Shaikh M.A."/>
            <person name="Suttiyut T."/>
            <person name="Ogas R."/>
            <person name="Tomko P."/>
            <person name="Gavelis G."/>
            <person name="Widhalm J.R."/>
            <person name="Wisecaver J.H."/>
        </authorList>
    </citation>
    <scope>NUCLEOTIDE SEQUENCE</scope>
    <source>
        <strain evidence="23">ECLA1</strain>
    </source>
</reference>
<dbReference type="PROSITE" id="PS00061">
    <property type="entry name" value="ADH_SHORT"/>
    <property type="match status" value="1"/>
</dbReference>
<dbReference type="GO" id="GO:0005737">
    <property type="term" value="C:cytoplasm"/>
    <property type="evidence" value="ECO:0007669"/>
    <property type="project" value="TreeGrafter"/>
</dbReference>
<comment type="similarity">
    <text evidence="1 22">Belongs to the short-chain dehydrogenases/reductases (SDR) family.</text>
</comment>
<evidence type="ECO:0000256" key="22">
    <source>
        <dbReference type="RuleBase" id="RU000363"/>
    </source>
</evidence>
<dbReference type="GO" id="GO:0016404">
    <property type="term" value="F:15-hydroxyprostaglandin dehydrogenase (NAD+) activity"/>
    <property type="evidence" value="ECO:0007669"/>
    <property type="project" value="UniProtKB-EC"/>
</dbReference>
<name>A0AAE0YGR5_9GAST</name>
<evidence type="ECO:0000256" key="21">
    <source>
        <dbReference type="ARBA" id="ARBA00049188"/>
    </source>
</evidence>
<evidence type="ECO:0000256" key="17">
    <source>
        <dbReference type="ARBA" id="ARBA00048611"/>
    </source>
</evidence>
<evidence type="ECO:0000256" key="9">
    <source>
        <dbReference type="ARBA" id="ARBA00047325"/>
    </source>
</evidence>
<comment type="catalytic activity">
    <reaction evidence="15">
        <text>resolvin D2 + NAD(+) = 7-oxoresolvin D2 + NADH + H(+)</text>
        <dbReference type="Rhea" id="RHEA:53584"/>
        <dbReference type="ChEBI" id="CHEBI:15378"/>
        <dbReference type="ChEBI" id="CHEBI:57540"/>
        <dbReference type="ChEBI" id="CHEBI:57945"/>
        <dbReference type="ChEBI" id="CHEBI:133367"/>
        <dbReference type="ChEBI" id="CHEBI:137497"/>
    </reaction>
    <physiologicalReaction direction="left-to-right" evidence="15">
        <dbReference type="Rhea" id="RHEA:53585"/>
    </physiologicalReaction>
</comment>
<evidence type="ECO:0000313" key="23">
    <source>
        <dbReference type="EMBL" id="KAK3744868.1"/>
    </source>
</evidence>
<evidence type="ECO:0000256" key="1">
    <source>
        <dbReference type="ARBA" id="ARBA00006484"/>
    </source>
</evidence>
<dbReference type="InterPro" id="IPR020904">
    <property type="entry name" value="Sc_DH/Rdtase_CS"/>
</dbReference>
<gene>
    <name evidence="23" type="ORF">RRG08_050806</name>
</gene>
<dbReference type="Gene3D" id="3.40.50.720">
    <property type="entry name" value="NAD(P)-binding Rossmann-like Domain"/>
    <property type="match status" value="1"/>
</dbReference>
<evidence type="ECO:0000256" key="18">
    <source>
        <dbReference type="ARBA" id="ARBA00048739"/>
    </source>
</evidence>
<dbReference type="PRINTS" id="PR00081">
    <property type="entry name" value="GDHRDH"/>
</dbReference>
<comment type="catalytic activity">
    <reaction evidence="12">
        <text>15-oxo-(5S,6R)-dihydroxy-(7E,9E,11Z)-eicosatrienoate + NADH + H(+) = (5S,6R,15S)-trihydroxy-(7E,9E,11Z)-eicosatrienoate + NAD(+)</text>
        <dbReference type="Rhea" id="RHEA:41596"/>
        <dbReference type="ChEBI" id="CHEBI:15378"/>
        <dbReference type="ChEBI" id="CHEBI:57540"/>
        <dbReference type="ChEBI" id="CHEBI:57945"/>
        <dbReference type="ChEBI" id="CHEBI:78325"/>
        <dbReference type="ChEBI" id="CHEBI:78329"/>
    </reaction>
    <physiologicalReaction direction="left-to-right" evidence="12">
        <dbReference type="Rhea" id="RHEA:41597"/>
    </physiologicalReaction>
</comment>
<comment type="catalytic activity">
    <reaction evidence="20">
        <text>(15S)-hydroxy-(5Z,8Z,11Z,13E)-eicosatetraenoate + NAD(+) = 15-oxo-(5Z,8Z,11Z,13E)-eicosatetraenoate + NADH + H(+)</text>
        <dbReference type="Rhea" id="RHEA:23260"/>
        <dbReference type="ChEBI" id="CHEBI:15378"/>
        <dbReference type="ChEBI" id="CHEBI:57409"/>
        <dbReference type="ChEBI" id="CHEBI:57410"/>
        <dbReference type="ChEBI" id="CHEBI:57540"/>
        <dbReference type="ChEBI" id="CHEBI:57945"/>
        <dbReference type="EC" id="1.1.1.232"/>
    </reaction>
    <physiologicalReaction direction="left-to-right" evidence="20">
        <dbReference type="Rhea" id="RHEA:23261"/>
    </physiologicalReaction>
</comment>